<keyword evidence="2" id="KW-1185">Reference proteome</keyword>
<dbReference type="InterPro" id="IPR008969">
    <property type="entry name" value="CarboxyPept-like_regulatory"/>
</dbReference>
<dbReference type="AlphaFoldDB" id="A0A1G7SHL0"/>
<evidence type="ECO:0000313" key="1">
    <source>
        <dbReference type="EMBL" id="SDG21710.1"/>
    </source>
</evidence>
<accession>A0A1G7SHL0</accession>
<dbReference type="SUPFAM" id="SSF49464">
    <property type="entry name" value="Carboxypeptidase regulatory domain-like"/>
    <property type="match status" value="1"/>
</dbReference>
<name>A0A1G7SHL0_9SPHI</name>
<organism evidence="1 2">
    <name type="scientific">Mucilaginibacter gossypii</name>
    <dbReference type="NCBI Taxonomy" id="551996"/>
    <lineage>
        <taxon>Bacteria</taxon>
        <taxon>Pseudomonadati</taxon>
        <taxon>Bacteroidota</taxon>
        <taxon>Sphingobacteriia</taxon>
        <taxon>Sphingobacteriales</taxon>
        <taxon>Sphingobacteriaceae</taxon>
        <taxon>Mucilaginibacter</taxon>
    </lineage>
</organism>
<dbReference type="STRING" id="551996.SAMN05192573_102541"/>
<evidence type="ECO:0008006" key="3">
    <source>
        <dbReference type="Google" id="ProtNLM"/>
    </source>
</evidence>
<proteinExistence type="predicted"/>
<dbReference type="EMBL" id="FNCG01000002">
    <property type="protein sequence ID" value="SDG21710.1"/>
    <property type="molecule type" value="Genomic_DNA"/>
</dbReference>
<dbReference type="PROSITE" id="PS51257">
    <property type="entry name" value="PROKAR_LIPOPROTEIN"/>
    <property type="match status" value="1"/>
</dbReference>
<protein>
    <recommendedName>
        <fullName evidence="3">Carboxypeptidase regulatory-like domain-containing protein</fullName>
    </recommendedName>
</protein>
<sequence>MKLNRLIILCFAVLFFYGCRKGENAKEIIPALTPGPGAAEIGLSGDIKNPDGSAAEGVDVTIDGHKITTSASGLFEYTGKVSNADKVKLSISKKGYFKFSKTFTLEENSTIENLSYLLVLEQTVGSFGSASGGTITTTYATLVFQPNSFVNQDGSAYNGNVTVKMPPNIISEYADKLPGDTRALTATNQKVVLDHWGGMNVQVYGNTGQLLKLVKPVNYTYKIDWRYVYINKSNPIKIWSYDEADDIWKEAGDATLNGQYFTGSTTSLSYLQWGTAYPQALLRAYVTDGNSNPASFFRLGCGIDNYAVNSFSGVRINSKGVALIYVPANTQIRTAVASPCYDMLNAFLIPPIAVDKKLEQPLVVNLALYITTFEGKIEDCGFNGVKGRAEFTFNGKKMLSNLDNNGYFKFTFLLCQFNGYNGKLVVYDEQNKIIHQNSNNPIRAGIKNAYLASLCTVPQAGKVTINVNGKTYTFETPKDSLSMSETFEPWNGSPTTMISAHSADRTQGFLLTYLGFKGGKVDLYTCGFSIPSNNYTMTWGLYERGTTQITKYKTSDTLIEGTFKTKTNLNFSVGAPGEVVEISGSFNISR</sequence>
<dbReference type="RefSeq" id="WP_091163443.1">
    <property type="nucleotide sequence ID" value="NZ_FNCG01000002.1"/>
</dbReference>
<dbReference type="Gene3D" id="2.60.40.1120">
    <property type="entry name" value="Carboxypeptidase-like, regulatory domain"/>
    <property type="match status" value="1"/>
</dbReference>
<reference evidence="2" key="1">
    <citation type="submission" date="2016-10" db="EMBL/GenBank/DDBJ databases">
        <authorList>
            <person name="Varghese N."/>
            <person name="Submissions S."/>
        </authorList>
    </citation>
    <scope>NUCLEOTIDE SEQUENCE [LARGE SCALE GENOMIC DNA]</scope>
    <source>
        <strain evidence="2">Gh-67</strain>
    </source>
</reference>
<dbReference type="Proteomes" id="UP000199705">
    <property type="component" value="Unassembled WGS sequence"/>
</dbReference>
<evidence type="ECO:0000313" key="2">
    <source>
        <dbReference type="Proteomes" id="UP000199705"/>
    </source>
</evidence>
<gene>
    <name evidence="1" type="ORF">SAMN05192573_102541</name>
</gene>